<evidence type="ECO:0000313" key="2">
    <source>
        <dbReference type="Proteomes" id="UP001180020"/>
    </source>
</evidence>
<dbReference type="SUPFAM" id="SSF53098">
    <property type="entry name" value="Ribonuclease H-like"/>
    <property type="match status" value="1"/>
</dbReference>
<comment type="caution">
    <text evidence="1">The sequence shown here is derived from an EMBL/GenBank/DDBJ whole genome shotgun (WGS) entry which is preliminary data.</text>
</comment>
<dbReference type="InterPro" id="IPR012337">
    <property type="entry name" value="RNaseH-like_sf"/>
</dbReference>
<dbReference type="Proteomes" id="UP001180020">
    <property type="component" value="Unassembled WGS sequence"/>
</dbReference>
<accession>A0AAV9EPC7</accession>
<reference evidence="1" key="2">
    <citation type="submission" date="2023-06" db="EMBL/GenBank/DDBJ databases">
        <authorList>
            <person name="Ma L."/>
            <person name="Liu K.-W."/>
            <person name="Li Z."/>
            <person name="Hsiao Y.-Y."/>
            <person name="Qi Y."/>
            <person name="Fu T."/>
            <person name="Tang G."/>
            <person name="Zhang D."/>
            <person name="Sun W.-H."/>
            <person name="Liu D.-K."/>
            <person name="Li Y."/>
            <person name="Chen G.-Z."/>
            <person name="Liu X.-D."/>
            <person name="Liao X.-Y."/>
            <person name="Jiang Y.-T."/>
            <person name="Yu X."/>
            <person name="Hao Y."/>
            <person name="Huang J."/>
            <person name="Zhao X.-W."/>
            <person name="Ke S."/>
            <person name="Chen Y.-Y."/>
            <person name="Wu W.-L."/>
            <person name="Hsu J.-L."/>
            <person name="Lin Y.-F."/>
            <person name="Huang M.-D."/>
            <person name="Li C.-Y."/>
            <person name="Huang L."/>
            <person name="Wang Z.-W."/>
            <person name="Zhao X."/>
            <person name="Zhong W.-Y."/>
            <person name="Peng D.-H."/>
            <person name="Ahmad S."/>
            <person name="Lan S."/>
            <person name="Zhang J.-S."/>
            <person name="Tsai W.-C."/>
            <person name="Van De Peer Y."/>
            <person name="Liu Z.-J."/>
        </authorList>
    </citation>
    <scope>NUCLEOTIDE SEQUENCE</scope>
    <source>
        <strain evidence="1">CP</strain>
        <tissue evidence="1">Leaves</tissue>
    </source>
</reference>
<proteinExistence type="predicted"/>
<gene>
    <name evidence="1" type="ORF">QJS10_CPA06g00955</name>
</gene>
<dbReference type="EMBL" id="JAUJYO010000006">
    <property type="protein sequence ID" value="KAK1314658.1"/>
    <property type="molecule type" value="Genomic_DNA"/>
</dbReference>
<dbReference type="Gene3D" id="3.30.420.10">
    <property type="entry name" value="Ribonuclease H-like superfamily/Ribonuclease H"/>
    <property type="match status" value="1"/>
</dbReference>
<reference evidence="1" key="1">
    <citation type="journal article" date="2023" name="Nat. Commun.">
        <title>Diploid and tetraploid genomes of Acorus and the evolution of monocots.</title>
        <authorList>
            <person name="Ma L."/>
            <person name="Liu K.W."/>
            <person name="Li Z."/>
            <person name="Hsiao Y.Y."/>
            <person name="Qi Y."/>
            <person name="Fu T."/>
            <person name="Tang G.D."/>
            <person name="Zhang D."/>
            <person name="Sun W.H."/>
            <person name="Liu D.K."/>
            <person name="Li Y."/>
            <person name="Chen G.Z."/>
            <person name="Liu X.D."/>
            <person name="Liao X.Y."/>
            <person name="Jiang Y.T."/>
            <person name="Yu X."/>
            <person name="Hao Y."/>
            <person name="Huang J."/>
            <person name="Zhao X.W."/>
            <person name="Ke S."/>
            <person name="Chen Y.Y."/>
            <person name="Wu W.L."/>
            <person name="Hsu J.L."/>
            <person name="Lin Y.F."/>
            <person name="Huang M.D."/>
            <person name="Li C.Y."/>
            <person name="Huang L."/>
            <person name="Wang Z.W."/>
            <person name="Zhao X."/>
            <person name="Zhong W.Y."/>
            <person name="Peng D.H."/>
            <person name="Ahmad S."/>
            <person name="Lan S."/>
            <person name="Zhang J.S."/>
            <person name="Tsai W.C."/>
            <person name="Van de Peer Y."/>
            <person name="Liu Z.J."/>
        </authorList>
    </citation>
    <scope>NUCLEOTIDE SEQUENCE</scope>
    <source>
        <strain evidence="1">CP</strain>
    </source>
</reference>
<evidence type="ECO:0000313" key="1">
    <source>
        <dbReference type="EMBL" id="KAK1314658.1"/>
    </source>
</evidence>
<dbReference type="InterPro" id="IPR036397">
    <property type="entry name" value="RNaseH_sf"/>
</dbReference>
<name>A0AAV9EPC7_ACOCL</name>
<dbReference type="AlphaFoldDB" id="A0AAV9EPC7"/>
<dbReference type="GO" id="GO:0003676">
    <property type="term" value="F:nucleic acid binding"/>
    <property type="evidence" value="ECO:0007669"/>
    <property type="project" value="InterPro"/>
</dbReference>
<organism evidence="1 2">
    <name type="scientific">Acorus calamus</name>
    <name type="common">Sweet flag</name>
    <dbReference type="NCBI Taxonomy" id="4465"/>
    <lineage>
        <taxon>Eukaryota</taxon>
        <taxon>Viridiplantae</taxon>
        <taxon>Streptophyta</taxon>
        <taxon>Embryophyta</taxon>
        <taxon>Tracheophyta</taxon>
        <taxon>Spermatophyta</taxon>
        <taxon>Magnoliopsida</taxon>
        <taxon>Liliopsida</taxon>
        <taxon>Acoraceae</taxon>
        <taxon>Acorus</taxon>
    </lineage>
</organism>
<sequence>MPKKGMKGPKQPLEVILDKDNDSVLKDRRNRSTGDLYTLRIGRSDVLPLLEVTFTDDPPTASAWLRHAHRLLDRRRSTTGKHPVVVAGFRLFRGQPREWIYCKSPRDISSRPVIAFSLCIGGSHILYFPIEYGVVPRPIADFFADERVVVAGVNVARDAAALEAEMGVRVARPVELAPLVEEAFKGWGGFPILRGFWVRPEEMRKLDVVDLAAIAMEGMETERAEDHQKLEMIDWSYGCEEEDRIKFAAVQAFLACETATRCYRKINGSGVSSAPVCD</sequence>
<keyword evidence="2" id="KW-1185">Reference proteome</keyword>
<protein>
    <submittedName>
        <fullName evidence="1">Uncharacterized protein</fullName>
    </submittedName>
</protein>